<reference evidence="1" key="1">
    <citation type="submission" date="2020-10" db="EMBL/GenBank/DDBJ databases">
        <authorList>
            <person name="Gilroy R."/>
        </authorList>
    </citation>
    <scope>NUCLEOTIDE SEQUENCE</scope>
    <source>
        <strain evidence="1">CHK190-19873</strain>
    </source>
</reference>
<evidence type="ECO:0000313" key="1">
    <source>
        <dbReference type="EMBL" id="HIS30848.1"/>
    </source>
</evidence>
<name>A0A9D1ES02_9FIRM</name>
<proteinExistence type="predicted"/>
<accession>A0A9D1ES02</accession>
<reference evidence="1" key="2">
    <citation type="journal article" date="2021" name="PeerJ">
        <title>Extensive microbial diversity within the chicken gut microbiome revealed by metagenomics and culture.</title>
        <authorList>
            <person name="Gilroy R."/>
            <person name="Ravi A."/>
            <person name="Getino M."/>
            <person name="Pursley I."/>
            <person name="Horton D.L."/>
            <person name="Alikhan N.F."/>
            <person name="Baker D."/>
            <person name="Gharbi K."/>
            <person name="Hall N."/>
            <person name="Watson M."/>
            <person name="Adriaenssens E.M."/>
            <person name="Foster-Nyarko E."/>
            <person name="Jarju S."/>
            <person name="Secka A."/>
            <person name="Antonio M."/>
            <person name="Oren A."/>
            <person name="Chaudhuri R.R."/>
            <person name="La Ragione R."/>
            <person name="Hildebrand F."/>
            <person name="Pallen M.J."/>
        </authorList>
    </citation>
    <scope>NUCLEOTIDE SEQUENCE</scope>
    <source>
        <strain evidence="1">CHK190-19873</strain>
    </source>
</reference>
<protein>
    <submittedName>
        <fullName evidence="1">Cag pathogenicity island protein</fullName>
    </submittedName>
</protein>
<organism evidence="1 2">
    <name type="scientific">Candidatus Limivivens intestinipullorum</name>
    <dbReference type="NCBI Taxonomy" id="2840858"/>
    <lineage>
        <taxon>Bacteria</taxon>
        <taxon>Bacillati</taxon>
        <taxon>Bacillota</taxon>
        <taxon>Clostridia</taxon>
        <taxon>Lachnospirales</taxon>
        <taxon>Lachnospiraceae</taxon>
        <taxon>Lachnospiraceae incertae sedis</taxon>
        <taxon>Candidatus Limivivens</taxon>
    </lineage>
</organism>
<sequence length="72" mass="9007">MNERRKKYLLEYYKKFKEIRFRVKMEEYKAYEEAAQKAGYPSMRQFYLEAIHEKMEKLQKEAMENQDENMVP</sequence>
<evidence type="ECO:0000313" key="2">
    <source>
        <dbReference type="Proteomes" id="UP000823935"/>
    </source>
</evidence>
<dbReference type="EMBL" id="DVIQ01000024">
    <property type="protein sequence ID" value="HIS30848.1"/>
    <property type="molecule type" value="Genomic_DNA"/>
</dbReference>
<dbReference type="AlphaFoldDB" id="A0A9D1ES02"/>
<dbReference type="Proteomes" id="UP000823935">
    <property type="component" value="Unassembled WGS sequence"/>
</dbReference>
<gene>
    <name evidence="1" type="ORF">IAB44_04755</name>
</gene>
<comment type="caution">
    <text evidence="1">The sequence shown here is derived from an EMBL/GenBank/DDBJ whole genome shotgun (WGS) entry which is preliminary data.</text>
</comment>